<evidence type="ECO:0000313" key="1">
    <source>
        <dbReference type="EMBL" id="KAJ7737783.1"/>
    </source>
</evidence>
<comment type="caution">
    <text evidence="1">The sequence shown here is derived from an EMBL/GenBank/DDBJ whole genome shotgun (WGS) entry which is preliminary data.</text>
</comment>
<reference evidence="1" key="1">
    <citation type="submission" date="2023-03" db="EMBL/GenBank/DDBJ databases">
        <title>Massive genome expansion in bonnet fungi (Mycena s.s.) driven by repeated elements and novel gene families across ecological guilds.</title>
        <authorList>
            <consortium name="Lawrence Berkeley National Laboratory"/>
            <person name="Harder C.B."/>
            <person name="Miyauchi S."/>
            <person name="Viragh M."/>
            <person name="Kuo A."/>
            <person name="Thoen E."/>
            <person name="Andreopoulos B."/>
            <person name="Lu D."/>
            <person name="Skrede I."/>
            <person name="Drula E."/>
            <person name="Henrissat B."/>
            <person name="Morin E."/>
            <person name="Kohler A."/>
            <person name="Barry K."/>
            <person name="LaButti K."/>
            <person name="Morin E."/>
            <person name="Salamov A."/>
            <person name="Lipzen A."/>
            <person name="Mereny Z."/>
            <person name="Hegedus B."/>
            <person name="Baldrian P."/>
            <person name="Stursova M."/>
            <person name="Weitz H."/>
            <person name="Taylor A."/>
            <person name="Grigoriev I.V."/>
            <person name="Nagy L.G."/>
            <person name="Martin F."/>
            <person name="Kauserud H."/>
        </authorList>
    </citation>
    <scope>NUCLEOTIDE SEQUENCE</scope>
    <source>
        <strain evidence="1">CBHHK188m</strain>
    </source>
</reference>
<proteinExistence type="predicted"/>
<dbReference type="InterPro" id="IPR036610">
    <property type="entry name" value="PEBP-like_sf"/>
</dbReference>
<dbReference type="Proteomes" id="UP001215280">
    <property type="component" value="Unassembled WGS sequence"/>
</dbReference>
<sequence>MPFIEPLSMLYSELTGKGPSRIQTLRFALSETTKEPEIRIAGVPTEEEIASDELVQSGARYTLAMLDPDAPSAITNLTPGADPIVPAKKPMPAAHPVRQRAVGSIGIVCLIPFPSPSPSNSHLQYSKLKSSAAFILFREPPDFSFPSDALERDENPKKRWKWNVHEFGAKYGLTMVGAAFYKVRGEDA</sequence>
<name>A0AAD7MXV5_9AGAR</name>
<dbReference type="AlphaFoldDB" id="A0AAD7MXV5"/>
<gene>
    <name evidence="1" type="ORF">DFH07DRAFT_966354</name>
</gene>
<protein>
    <submittedName>
        <fullName evidence="1">Uncharacterized protein</fullName>
    </submittedName>
</protein>
<dbReference type="EMBL" id="JARJLG010000141">
    <property type="protein sequence ID" value="KAJ7737783.1"/>
    <property type="molecule type" value="Genomic_DNA"/>
</dbReference>
<organism evidence="1 2">
    <name type="scientific">Mycena maculata</name>
    <dbReference type="NCBI Taxonomy" id="230809"/>
    <lineage>
        <taxon>Eukaryota</taxon>
        <taxon>Fungi</taxon>
        <taxon>Dikarya</taxon>
        <taxon>Basidiomycota</taxon>
        <taxon>Agaricomycotina</taxon>
        <taxon>Agaricomycetes</taxon>
        <taxon>Agaricomycetidae</taxon>
        <taxon>Agaricales</taxon>
        <taxon>Marasmiineae</taxon>
        <taxon>Mycenaceae</taxon>
        <taxon>Mycena</taxon>
    </lineage>
</organism>
<evidence type="ECO:0000313" key="2">
    <source>
        <dbReference type="Proteomes" id="UP001215280"/>
    </source>
</evidence>
<accession>A0AAD7MXV5</accession>
<dbReference type="SUPFAM" id="SSF49777">
    <property type="entry name" value="PEBP-like"/>
    <property type="match status" value="1"/>
</dbReference>
<dbReference type="Gene3D" id="3.90.280.10">
    <property type="entry name" value="PEBP-like"/>
    <property type="match status" value="1"/>
</dbReference>
<keyword evidence="2" id="KW-1185">Reference proteome</keyword>